<name>A0A453L700_AEGTS</name>
<evidence type="ECO:0000313" key="1">
    <source>
        <dbReference type="EnsemblPlants" id="AET5Gv20651000.1"/>
    </source>
</evidence>
<sequence length="94" mass="10408">MKQSASNMLFPLYIQMNQALDPSASTVFPLESAGTVYPLCDQADLYQSFSSGAMENQCSMGLLDMALPHAPQYPFQKQVIVDCLENCNIPTQLR</sequence>
<evidence type="ECO:0000313" key="2">
    <source>
        <dbReference type="Proteomes" id="UP000015105"/>
    </source>
</evidence>
<reference evidence="2" key="2">
    <citation type="journal article" date="2017" name="Nat. Plants">
        <title>The Aegilops tauschii genome reveals multiple impacts of transposons.</title>
        <authorList>
            <person name="Zhao G."/>
            <person name="Zou C."/>
            <person name="Li K."/>
            <person name="Wang K."/>
            <person name="Li T."/>
            <person name="Gao L."/>
            <person name="Zhang X."/>
            <person name="Wang H."/>
            <person name="Yang Z."/>
            <person name="Liu X."/>
            <person name="Jiang W."/>
            <person name="Mao L."/>
            <person name="Kong X."/>
            <person name="Jiao Y."/>
            <person name="Jia J."/>
        </authorList>
    </citation>
    <scope>NUCLEOTIDE SEQUENCE [LARGE SCALE GENOMIC DNA]</scope>
    <source>
        <strain evidence="2">cv. AL8/78</strain>
    </source>
</reference>
<organism evidence="1 2">
    <name type="scientific">Aegilops tauschii subsp. strangulata</name>
    <name type="common">Goatgrass</name>
    <dbReference type="NCBI Taxonomy" id="200361"/>
    <lineage>
        <taxon>Eukaryota</taxon>
        <taxon>Viridiplantae</taxon>
        <taxon>Streptophyta</taxon>
        <taxon>Embryophyta</taxon>
        <taxon>Tracheophyta</taxon>
        <taxon>Spermatophyta</taxon>
        <taxon>Magnoliopsida</taxon>
        <taxon>Liliopsida</taxon>
        <taxon>Poales</taxon>
        <taxon>Poaceae</taxon>
        <taxon>BOP clade</taxon>
        <taxon>Pooideae</taxon>
        <taxon>Triticodae</taxon>
        <taxon>Triticeae</taxon>
        <taxon>Triticinae</taxon>
        <taxon>Aegilops</taxon>
    </lineage>
</organism>
<reference evidence="2" key="1">
    <citation type="journal article" date="2014" name="Science">
        <title>Ancient hybridizations among the ancestral genomes of bread wheat.</title>
        <authorList>
            <consortium name="International Wheat Genome Sequencing Consortium,"/>
            <person name="Marcussen T."/>
            <person name="Sandve S.R."/>
            <person name="Heier L."/>
            <person name="Spannagl M."/>
            <person name="Pfeifer M."/>
            <person name="Jakobsen K.S."/>
            <person name="Wulff B.B."/>
            <person name="Steuernagel B."/>
            <person name="Mayer K.F."/>
            <person name="Olsen O.A."/>
        </authorList>
    </citation>
    <scope>NUCLEOTIDE SEQUENCE [LARGE SCALE GENOMIC DNA]</scope>
    <source>
        <strain evidence="2">cv. AL8/78</strain>
    </source>
</reference>
<keyword evidence="2" id="KW-1185">Reference proteome</keyword>
<dbReference type="AlphaFoldDB" id="A0A453L700"/>
<accession>A0A453L700</accession>
<dbReference type="EnsemblPlants" id="AET5Gv20651000.1">
    <property type="protein sequence ID" value="AET5Gv20651000.1"/>
    <property type="gene ID" value="AET5Gv20651000"/>
</dbReference>
<reference evidence="1" key="5">
    <citation type="journal article" date="2021" name="G3 (Bethesda)">
        <title>Aegilops tauschii genome assembly Aet v5.0 features greater sequence contiguity and improved annotation.</title>
        <authorList>
            <person name="Wang L."/>
            <person name="Zhu T."/>
            <person name="Rodriguez J.C."/>
            <person name="Deal K.R."/>
            <person name="Dubcovsky J."/>
            <person name="McGuire P.E."/>
            <person name="Lux T."/>
            <person name="Spannagl M."/>
            <person name="Mayer K.F.X."/>
            <person name="Baldrich P."/>
            <person name="Meyers B.C."/>
            <person name="Huo N."/>
            <person name="Gu Y.Q."/>
            <person name="Zhou H."/>
            <person name="Devos K.M."/>
            <person name="Bennetzen J.L."/>
            <person name="Unver T."/>
            <person name="Budak H."/>
            <person name="Gulick P.J."/>
            <person name="Galiba G."/>
            <person name="Kalapos B."/>
            <person name="Nelson D.R."/>
            <person name="Li P."/>
            <person name="You F.M."/>
            <person name="Luo M.C."/>
            <person name="Dvorak J."/>
        </authorList>
    </citation>
    <scope>NUCLEOTIDE SEQUENCE [LARGE SCALE GENOMIC DNA]</scope>
    <source>
        <strain evidence="1">cv. AL8/78</strain>
    </source>
</reference>
<dbReference type="Proteomes" id="UP000015105">
    <property type="component" value="Chromosome 5D"/>
</dbReference>
<reference evidence="1" key="4">
    <citation type="submission" date="2019-03" db="UniProtKB">
        <authorList>
            <consortium name="EnsemblPlants"/>
        </authorList>
    </citation>
    <scope>IDENTIFICATION</scope>
</reference>
<dbReference type="Gramene" id="AET5Gv20651000.1">
    <property type="protein sequence ID" value="AET5Gv20651000.1"/>
    <property type="gene ID" value="AET5Gv20651000"/>
</dbReference>
<protein>
    <submittedName>
        <fullName evidence="1">Uncharacterized protein</fullName>
    </submittedName>
</protein>
<proteinExistence type="predicted"/>
<reference evidence="1" key="3">
    <citation type="journal article" date="2017" name="Nature">
        <title>Genome sequence of the progenitor of the wheat D genome Aegilops tauschii.</title>
        <authorList>
            <person name="Luo M.C."/>
            <person name="Gu Y.Q."/>
            <person name="Puiu D."/>
            <person name="Wang H."/>
            <person name="Twardziok S.O."/>
            <person name="Deal K.R."/>
            <person name="Huo N."/>
            <person name="Zhu T."/>
            <person name="Wang L."/>
            <person name="Wang Y."/>
            <person name="McGuire P.E."/>
            <person name="Liu S."/>
            <person name="Long H."/>
            <person name="Ramasamy R.K."/>
            <person name="Rodriguez J.C."/>
            <person name="Van S.L."/>
            <person name="Yuan L."/>
            <person name="Wang Z."/>
            <person name="Xia Z."/>
            <person name="Xiao L."/>
            <person name="Anderson O.D."/>
            <person name="Ouyang S."/>
            <person name="Liang Y."/>
            <person name="Zimin A.V."/>
            <person name="Pertea G."/>
            <person name="Qi P."/>
            <person name="Bennetzen J.L."/>
            <person name="Dai X."/>
            <person name="Dawson M.W."/>
            <person name="Muller H.G."/>
            <person name="Kugler K."/>
            <person name="Rivarola-Duarte L."/>
            <person name="Spannagl M."/>
            <person name="Mayer K.F.X."/>
            <person name="Lu F.H."/>
            <person name="Bevan M.W."/>
            <person name="Leroy P."/>
            <person name="Li P."/>
            <person name="You F.M."/>
            <person name="Sun Q."/>
            <person name="Liu Z."/>
            <person name="Lyons E."/>
            <person name="Wicker T."/>
            <person name="Salzberg S.L."/>
            <person name="Devos K.M."/>
            <person name="Dvorak J."/>
        </authorList>
    </citation>
    <scope>NUCLEOTIDE SEQUENCE [LARGE SCALE GENOMIC DNA]</scope>
    <source>
        <strain evidence="1">cv. AL8/78</strain>
    </source>
</reference>